<dbReference type="OrthoDB" id="124397at2759"/>
<evidence type="ECO:0000256" key="2">
    <source>
        <dbReference type="ARBA" id="ARBA00022803"/>
    </source>
</evidence>
<organism evidence="6 7">
    <name type="scientific">Cristinia sonorae</name>
    <dbReference type="NCBI Taxonomy" id="1940300"/>
    <lineage>
        <taxon>Eukaryota</taxon>
        <taxon>Fungi</taxon>
        <taxon>Dikarya</taxon>
        <taxon>Basidiomycota</taxon>
        <taxon>Agaricomycotina</taxon>
        <taxon>Agaricomycetes</taxon>
        <taxon>Agaricomycetidae</taxon>
        <taxon>Agaricales</taxon>
        <taxon>Pleurotineae</taxon>
        <taxon>Stephanosporaceae</taxon>
        <taxon>Cristinia</taxon>
    </lineage>
</organism>
<feature type="region of interest" description="Disordered" evidence="4">
    <location>
        <begin position="247"/>
        <end position="268"/>
    </location>
</feature>
<dbReference type="PANTHER" id="PTHR12760">
    <property type="entry name" value="TETRATRICOPEPTIDE REPEAT PROTEIN"/>
    <property type="match status" value="1"/>
</dbReference>
<sequence>MEVTAALQRLAAFQPHKSTKSQLLLDQNKSLLNKNAYLKQGDEGWETLEKLFLAALDQGDIETADNCLKILSERFPGSARIDCLTGIRMEVTESPDIALQYYGELLEGDSANASFWRRKAAVYRKLGKIDQAVQELSTMLDTYYTEVDGWLELADIYSSCQQYTYALQSLAHTLLLAPQNPFHFLQFAETAYLAADIPLALKTYLQVVDMTDDDDDDVPPIDTIPTGVTLRAWFGVKLCTHRLTTEPKTASSSASQTPAPSATTLSSLDDLATERLRTAYLNTTRESPPQGDKALIDALAKVIAAGSAKEE</sequence>
<feature type="domain" description="EMC2 TPR-like" evidence="5">
    <location>
        <begin position="100"/>
        <end position="195"/>
    </location>
</feature>
<keyword evidence="1" id="KW-0677">Repeat</keyword>
<comment type="subcellular location">
    <subcellularLocation>
        <location evidence="3">Endoplasmic reticulum membrane</location>
        <topology evidence="3">Peripheral membrane protein</topology>
        <orientation evidence="3">Cytoplasmic side</orientation>
    </subcellularLocation>
</comment>
<comment type="caution">
    <text evidence="6">The sequence shown here is derived from an EMBL/GenBank/DDBJ whole genome shotgun (WGS) entry which is preliminary data.</text>
</comment>
<keyword evidence="2" id="KW-0802">TPR repeat</keyword>
<dbReference type="InterPro" id="IPR039856">
    <property type="entry name" value="EMC2-like"/>
</dbReference>
<reference evidence="6" key="1">
    <citation type="journal article" date="2021" name="New Phytol.">
        <title>Evolutionary innovations through gain and loss of genes in the ectomycorrhizal Boletales.</title>
        <authorList>
            <person name="Wu G."/>
            <person name="Miyauchi S."/>
            <person name="Morin E."/>
            <person name="Kuo A."/>
            <person name="Drula E."/>
            <person name="Varga T."/>
            <person name="Kohler A."/>
            <person name="Feng B."/>
            <person name="Cao Y."/>
            <person name="Lipzen A."/>
            <person name="Daum C."/>
            <person name="Hundley H."/>
            <person name="Pangilinan J."/>
            <person name="Johnson J."/>
            <person name="Barry K."/>
            <person name="LaButti K."/>
            <person name="Ng V."/>
            <person name="Ahrendt S."/>
            <person name="Min B."/>
            <person name="Choi I.G."/>
            <person name="Park H."/>
            <person name="Plett J.M."/>
            <person name="Magnuson J."/>
            <person name="Spatafora J.W."/>
            <person name="Nagy L.G."/>
            <person name="Henrissat B."/>
            <person name="Grigoriev I.V."/>
            <person name="Yang Z.L."/>
            <person name="Xu J."/>
            <person name="Martin F.M."/>
        </authorList>
    </citation>
    <scope>NUCLEOTIDE SEQUENCE</scope>
    <source>
        <strain evidence="6">KKN 215</strain>
    </source>
</reference>
<protein>
    <recommendedName>
        <fullName evidence="3">ER membrane protein complex subunit 2</fullName>
    </recommendedName>
</protein>
<name>A0A8K0URE5_9AGAR</name>
<dbReference type="GO" id="GO:0072546">
    <property type="term" value="C:EMC complex"/>
    <property type="evidence" value="ECO:0007669"/>
    <property type="project" value="UniProtKB-UniRule"/>
</dbReference>
<evidence type="ECO:0000256" key="1">
    <source>
        <dbReference type="ARBA" id="ARBA00022737"/>
    </source>
</evidence>
<comment type="similarity">
    <text evidence="3">Belongs to the EMC2 family.</text>
</comment>
<keyword evidence="3" id="KW-0472">Membrane</keyword>
<dbReference type="Gene3D" id="1.25.40.10">
    <property type="entry name" value="Tetratricopeptide repeat domain"/>
    <property type="match status" value="1"/>
</dbReference>
<feature type="compositionally biased region" description="Low complexity" evidence="4">
    <location>
        <begin position="249"/>
        <end position="268"/>
    </location>
</feature>
<keyword evidence="3" id="KW-0256">Endoplasmic reticulum</keyword>
<gene>
    <name evidence="6" type="ORF">BXZ70DRAFT_59877</name>
</gene>
<comment type="subunit">
    <text evidence="3">Component of the ER membrane protein complex (EMC).</text>
</comment>
<dbReference type="Pfam" id="PF22890">
    <property type="entry name" value="TPR_EMC2"/>
    <property type="match status" value="1"/>
</dbReference>
<accession>A0A8K0URE5</accession>
<evidence type="ECO:0000259" key="5">
    <source>
        <dbReference type="Pfam" id="PF22890"/>
    </source>
</evidence>
<evidence type="ECO:0000256" key="4">
    <source>
        <dbReference type="SAM" id="MobiDB-lite"/>
    </source>
</evidence>
<proteinExistence type="inferred from homology"/>
<dbReference type="SUPFAM" id="SSF48452">
    <property type="entry name" value="TPR-like"/>
    <property type="match status" value="1"/>
</dbReference>
<comment type="function">
    <text evidence="3">Part of the endoplasmic reticulum membrane protein complex (EMC) that enables the energy-independent insertion into endoplasmic reticulum membranes of newly synthesized membrane proteins.</text>
</comment>
<evidence type="ECO:0000313" key="7">
    <source>
        <dbReference type="Proteomes" id="UP000813824"/>
    </source>
</evidence>
<evidence type="ECO:0000256" key="3">
    <source>
        <dbReference type="RuleBase" id="RU367091"/>
    </source>
</evidence>
<keyword evidence="7" id="KW-1185">Reference proteome</keyword>
<dbReference type="EMBL" id="JAEVFJ010000010">
    <property type="protein sequence ID" value="KAH8102202.1"/>
    <property type="molecule type" value="Genomic_DNA"/>
</dbReference>
<evidence type="ECO:0000313" key="6">
    <source>
        <dbReference type="EMBL" id="KAH8102202.1"/>
    </source>
</evidence>
<dbReference type="InterPro" id="IPR055217">
    <property type="entry name" value="TPR_EMC2"/>
</dbReference>
<dbReference type="Proteomes" id="UP000813824">
    <property type="component" value="Unassembled WGS sequence"/>
</dbReference>
<dbReference type="AlphaFoldDB" id="A0A8K0URE5"/>
<dbReference type="InterPro" id="IPR011990">
    <property type="entry name" value="TPR-like_helical_dom_sf"/>
</dbReference>